<keyword evidence="3" id="KW-1185">Reference proteome</keyword>
<organism evidence="2 3">
    <name type="scientific">Adhaeribacter arboris</name>
    <dbReference type="NCBI Taxonomy" id="2072846"/>
    <lineage>
        <taxon>Bacteria</taxon>
        <taxon>Pseudomonadati</taxon>
        <taxon>Bacteroidota</taxon>
        <taxon>Cytophagia</taxon>
        <taxon>Cytophagales</taxon>
        <taxon>Hymenobacteraceae</taxon>
        <taxon>Adhaeribacter</taxon>
    </lineage>
</organism>
<reference evidence="2 3" key="1">
    <citation type="submission" date="2018-03" db="EMBL/GenBank/DDBJ databases">
        <title>Adhaeribacter sp. HMF7605 Genome sequencing and assembly.</title>
        <authorList>
            <person name="Kang H."/>
            <person name="Kang J."/>
            <person name="Cha I."/>
            <person name="Kim H."/>
            <person name="Joh K."/>
        </authorList>
    </citation>
    <scope>NUCLEOTIDE SEQUENCE [LARGE SCALE GENOMIC DNA]</scope>
    <source>
        <strain evidence="2 3">HMF7605</strain>
    </source>
</reference>
<sequence>MKKLSLFTLIIISAFTLRAQDNSKSIAEATNFAVPSSPAFLLLDVNPTKVNKPGFARDFKFDWVFQGEGLAPNIAIEAQPIWLLFYDKTSLKNYQDQDWLPRTLSTLSVSLGTVEQENVSSLAFAFKINLYREADPIMDNAYINKIAPVFSDKNLELRIASLEAKKERTGALDQSEQSEYGLLILNRNTLDEKERERIKEAQKQYIKDNWNATLVDIGYGRSYNYNNANFNNLDFISSGSGLWINACKGFGRRTLISGLLKYTDVARKEQYMGGINFRYGSSKVNFFAECVYENIPGEESKRVDRYTLAYGGDYRIQQNIALQFGVRTEYNKDFNLNQLRPVVNLNYILNKD</sequence>
<evidence type="ECO:0008006" key="4">
    <source>
        <dbReference type="Google" id="ProtNLM"/>
    </source>
</evidence>
<evidence type="ECO:0000313" key="2">
    <source>
        <dbReference type="EMBL" id="PSR55886.1"/>
    </source>
</evidence>
<dbReference type="Proteomes" id="UP000240357">
    <property type="component" value="Unassembled WGS sequence"/>
</dbReference>
<keyword evidence="1" id="KW-0732">Signal</keyword>
<dbReference type="RefSeq" id="WP_106932068.1">
    <property type="nucleotide sequence ID" value="NZ_PYFT01000001.1"/>
</dbReference>
<dbReference type="OrthoDB" id="918082at2"/>
<evidence type="ECO:0000256" key="1">
    <source>
        <dbReference type="SAM" id="SignalP"/>
    </source>
</evidence>
<proteinExistence type="predicted"/>
<name>A0A2T2YK46_9BACT</name>
<accession>A0A2T2YK46</accession>
<protein>
    <recommendedName>
        <fullName evidence="4">DUF3078 domain-containing protein</fullName>
    </recommendedName>
</protein>
<dbReference type="AlphaFoldDB" id="A0A2T2YK46"/>
<feature type="signal peptide" evidence="1">
    <location>
        <begin position="1"/>
        <end position="19"/>
    </location>
</feature>
<comment type="caution">
    <text evidence="2">The sequence shown here is derived from an EMBL/GenBank/DDBJ whole genome shotgun (WGS) entry which is preliminary data.</text>
</comment>
<feature type="chain" id="PRO_5015654869" description="DUF3078 domain-containing protein" evidence="1">
    <location>
        <begin position="20"/>
        <end position="352"/>
    </location>
</feature>
<gene>
    <name evidence="2" type="ORF">AHMF7605_21470</name>
</gene>
<evidence type="ECO:0000313" key="3">
    <source>
        <dbReference type="Proteomes" id="UP000240357"/>
    </source>
</evidence>
<dbReference type="EMBL" id="PYFT01000001">
    <property type="protein sequence ID" value="PSR55886.1"/>
    <property type="molecule type" value="Genomic_DNA"/>
</dbReference>